<dbReference type="PATRIC" id="fig|38300.4.peg.4828"/>
<name>A0A0M3QJA9_STRPR</name>
<gene>
    <name evidence="2" type="ORF">SPRI_4603</name>
</gene>
<reference evidence="2 3" key="1">
    <citation type="submission" date="2015-08" db="EMBL/GenBank/DDBJ databases">
        <title>Genome sequence of the pristinamycin over-producing bacterium Streptomyces pristinaespiralis HCCB10218.</title>
        <authorList>
            <person name="Tian J."/>
            <person name="Yang J."/>
            <person name="Li L."/>
            <person name="Ruan L."/>
            <person name="Wei W."/>
            <person name="Zheng G."/>
            <person name="Wei Z."/>
            <person name="Yang S."/>
            <person name="Ge M."/>
            <person name="Jiang W."/>
            <person name="Lu Y."/>
        </authorList>
    </citation>
    <scope>NUCLEOTIDE SEQUENCE [LARGE SCALE GENOMIC DNA]</scope>
    <source>
        <strain evidence="2 3">HCCB 10218</strain>
    </source>
</reference>
<dbReference type="Proteomes" id="UP000060513">
    <property type="component" value="Chromosome"/>
</dbReference>
<dbReference type="AlphaFoldDB" id="A0A0M3QJA9"/>
<dbReference type="OMA" id="QFLYDSY"/>
<proteinExistence type="predicted"/>
<dbReference type="STRING" id="38300.SPRI_4603"/>
<organism evidence="2">
    <name type="scientific">Streptomyces pristinaespiralis</name>
    <dbReference type="NCBI Taxonomy" id="38300"/>
    <lineage>
        <taxon>Bacteria</taxon>
        <taxon>Bacillati</taxon>
        <taxon>Actinomycetota</taxon>
        <taxon>Actinomycetes</taxon>
        <taxon>Kitasatosporales</taxon>
        <taxon>Streptomycetaceae</taxon>
        <taxon>Streptomyces</taxon>
    </lineage>
</organism>
<dbReference type="OrthoDB" id="3855104at2"/>
<feature type="region of interest" description="Disordered" evidence="1">
    <location>
        <begin position="133"/>
        <end position="173"/>
    </location>
</feature>
<protein>
    <submittedName>
        <fullName evidence="2">Uncharacterized protein</fullName>
    </submittedName>
</protein>
<dbReference type="KEGG" id="spri:SPRI_4603"/>
<feature type="region of interest" description="Disordered" evidence="1">
    <location>
        <begin position="1"/>
        <end position="32"/>
    </location>
</feature>
<dbReference type="RefSeq" id="WP_005316957.1">
    <property type="nucleotide sequence ID" value="NZ_CP011340.1"/>
</dbReference>
<evidence type="ECO:0000313" key="2">
    <source>
        <dbReference type="EMBL" id="ALC22909.1"/>
    </source>
</evidence>
<sequence>MAEDDGTGRPVYGPPVPRPSAPSGGSTGKDLDVDAGELAAFKGRVDKLLLRLEGSPAAPGKLADGEIPEGDMGTGFSEAKALFGIYQRVHAELKNLSKGLAGQIEGLGIAVDGSSKGYQNIDDDIKERMRRISADAQAAVDRREQERREAEKPKDEKPKDETGQGDTSGGTGF</sequence>
<evidence type="ECO:0000256" key="1">
    <source>
        <dbReference type="SAM" id="MobiDB-lite"/>
    </source>
</evidence>
<accession>A0A0M3QJA9</accession>
<feature type="compositionally biased region" description="Basic and acidic residues" evidence="1">
    <location>
        <begin position="140"/>
        <end position="162"/>
    </location>
</feature>
<dbReference type="GeneID" id="97234348"/>
<evidence type="ECO:0000313" key="3">
    <source>
        <dbReference type="Proteomes" id="UP000060513"/>
    </source>
</evidence>
<dbReference type="EMBL" id="CP011340">
    <property type="protein sequence ID" value="ALC22909.1"/>
    <property type="molecule type" value="Genomic_DNA"/>
</dbReference>